<proteinExistence type="predicted"/>
<dbReference type="InterPro" id="IPR032710">
    <property type="entry name" value="NTF2-like_dom_sf"/>
</dbReference>
<dbReference type="SUPFAM" id="SSF54427">
    <property type="entry name" value="NTF2-like"/>
    <property type="match status" value="1"/>
</dbReference>
<name>A0A3B9GXP0_9PROT</name>
<reference evidence="2 3" key="1">
    <citation type="journal article" date="2018" name="Nat. Biotechnol.">
        <title>A standardized bacterial taxonomy based on genome phylogeny substantially revises the tree of life.</title>
        <authorList>
            <person name="Parks D.H."/>
            <person name="Chuvochina M."/>
            <person name="Waite D.W."/>
            <person name="Rinke C."/>
            <person name="Skarshewski A."/>
            <person name="Chaumeil P.A."/>
            <person name="Hugenholtz P."/>
        </authorList>
    </citation>
    <scope>NUCLEOTIDE SEQUENCE [LARGE SCALE GENOMIC DNA]</scope>
    <source>
        <strain evidence="2">UBA8733</strain>
    </source>
</reference>
<dbReference type="AlphaFoldDB" id="A0A3B9GXP0"/>
<gene>
    <name evidence="2" type="ORF">DCG58_08615</name>
</gene>
<dbReference type="EMBL" id="DMAN01000190">
    <property type="protein sequence ID" value="HAE27207.1"/>
    <property type="molecule type" value="Genomic_DNA"/>
</dbReference>
<organism evidence="2 3">
    <name type="scientific">Hyphomonas adhaerens</name>
    <dbReference type="NCBI Taxonomy" id="81029"/>
    <lineage>
        <taxon>Bacteria</taxon>
        <taxon>Pseudomonadati</taxon>
        <taxon>Pseudomonadota</taxon>
        <taxon>Alphaproteobacteria</taxon>
        <taxon>Hyphomonadales</taxon>
        <taxon>Hyphomonadaceae</taxon>
        <taxon>Hyphomonas</taxon>
    </lineage>
</organism>
<accession>A0A3B9GXP0</accession>
<dbReference type="Proteomes" id="UP000259610">
    <property type="component" value="Unassembled WGS sequence"/>
</dbReference>
<protein>
    <recommendedName>
        <fullName evidence="4">SnoaL-like domain-containing protein</fullName>
    </recommendedName>
</protein>
<dbReference type="RefSeq" id="WP_272988261.1">
    <property type="nucleotide sequence ID" value="NZ_CAJWRG010000134.1"/>
</dbReference>
<sequence>MHLPDAVFERPEDHGLASPAPSSRVARFNATESLLEADGSPRTVRYAGTDYLVRVDGTWKVRATTVAFLPEDDAQE</sequence>
<feature type="region of interest" description="Disordered" evidence="1">
    <location>
        <begin position="1"/>
        <end position="23"/>
    </location>
</feature>
<comment type="caution">
    <text evidence="2">The sequence shown here is derived from an EMBL/GenBank/DDBJ whole genome shotgun (WGS) entry which is preliminary data.</text>
</comment>
<evidence type="ECO:0000313" key="2">
    <source>
        <dbReference type="EMBL" id="HAE27207.1"/>
    </source>
</evidence>
<evidence type="ECO:0008006" key="4">
    <source>
        <dbReference type="Google" id="ProtNLM"/>
    </source>
</evidence>
<evidence type="ECO:0000313" key="3">
    <source>
        <dbReference type="Proteomes" id="UP000259610"/>
    </source>
</evidence>
<evidence type="ECO:0000256" key="1">
    <source>
        <dbReference type="SAM" id="MobiDB-lite"/>
    </source>
</evidence>